<dbReference type="RefSeq" id="XP_020899241.2">
    <property type="nucleotide sequence ID" value="XM_021043582.2"/>
</dbReference>
<evidence type="ECO:0000256" key="4">
    <source>
        <dbReference type="ARBA" id="ARBA00023136"/>
    </source>
</evidence>
<evidence type="ECO:0000313" key="9">
    <source>
        <dbReference type="Proteomes" id="UP000887567"/>
    </source>
</evidence>
<dbReference type="GeneID" id="110237925"/>
<dbReference type="GO" id="GO:0071944">
    <property type="term" value="C:cell periphery"/>
    <property type="evidence" value="ECO:0007669"/>
    <property type="project" value="UniProtKB-ARBA"/>
</dbReference>
<accession>A0A913X6H1</accession>
<dbReference type="PANTHER" id="PTHR15549">
    <property type="entry name" value="PAIRED IMMUNOGLOBULIN-LIKE TYPE 2 RECEPTOR"/>
    <property type="match status" value="1"/>
</dbReference>
<evidence type="ECO:0000256" key="7">
    <source>
        <dbReference type="SAM" id="SignalP"/>
    </source>
</evidence>
<reference evidence="8" key="1">
    <citation type="submission" date="2022-11" db="UniProtKB">
        <authorList>
            <consortium name="EnsemblMetazoa"/>
        </authorList>
    </citation>
    <scope>IDENTIFICATION</scope>
</reference>
<feature type="compositionally biased region" description="Low complexity" evidence="5">
    <location>
        <begin position="312"/>
        <end position="327"/>
    </location>
</feature>
<feature type="compositionally biased region" description="Low complexity" evidence="5">
    <location>
        <begin position="260"/>
        <end position="305"/>
    </location>
</feature>
<dbReference type="GO" id="GO:0016020">
    <property type="term" value="C:membrane"/>
    <property type="evidence" value="ECO:0007669"/>
    <property type="project" value="UniProtKB-SubCell"/>
</dbReference>
<keyword evidence="2 6" id="KW-0812">Transmembrane</keyword>
<dbReference type="OrthoDB" id="5987088at2759"/>
<evidence type="ECO:0000256" key="1">
    <source>
        <dbReference type="ARBA" id="ARBA00004167"/>
    </source>
</evidence>
<evidence type="ECO:0000256" key="5">
    <source>
        <dbReference type="SAM" id="MobiDB-lite"/>
    </source>
</evidence>
<evidence type="ECO:0000313" key="8">
    <source>
        <dbReference type="EnsemblMetazoa" id="XP_020899241.2"/>
    </source>
</evidence>
<evidence type="ECO:0000256" key="3">
    <source>
        <dbReference type="ARBA" id="ARBA00022989"/>
    </source>
</evidence>
<dbReference type="EnsemblMetazoa" id="XM_021043582.2">
    <property type="protein sequence ID" value="XP_020899241.2"/>
    <property type="gene ID" value="LOC110237925"/>
</dbReference>
<dbReference type="Proteomes" id="UP000887567">
    <property type="component" value="Unplaced"/>
</dbReference>
<keyword evidence="3 6" id="KW-1133">Transmembrane helix</keyword>
<dbReference type="KEGG" id="epa:110237925"/>
<feature type="signal peptide" evidence="7">
    <location>
        <begin position="1"/>
        <end position="22"/>
    </location>
</feature>
<proteinExistence type="predicted"/>
<feature type="region of interest" description="Disordered" evidence="5">
    <location>
        <begin position="260"/>
        <end position="330"/>
    </location>
</feature>
<feature type="chain" id="PRO_5036815886" evidence="7">
    <location>
        <begin position="23"/>
        <end position="611"/>
    </location>
</feature>
<keyword evidence="9" id="KW-1185">Reference proteome</keyword>
<evidence type="ECO:0000256" key="6">
    <source>
        <dbReference type="SAM" id="Phobius"/>
    </source>
</evidence>
<organism evidence="8 9">
    <name type="scientific">Exaiptasia diaphana</name>
    <name type="common">Tropical sea anemone</name>
    <name type="synonym">Aiptasia pulchella</name>
    <dbReference type="NCBI Taxonomy" id="2652724"/>
    <lineage>
        <taxon>Eukaryota</taxon>
        <taxon>Metazoa</taxon>
        <taxon>Cnidaria</taxon>
        <taxon>Anthozoa</taxon>
        <taxon>Hexacorallia</taxon>
        <taxon>Actiniaria</taxon>
        <taxon>Aiptasiidae</taxon>
        <taxon>Exaiptasia</taxon>
    </lineage>
</organism>
<evidence type="ECO:0000256" key="2">
    <source>
        <dbReference type="ARBA" id="ARBA00022692"/>
    </source>
</evidence>
<feature type="transmembrane region" description="Helical" evidence="6">
    <location>
        <begin position="339"/>
        <end position="361"/>
    </location>
</feature>
<keyword evidence="4 6" id="KW-0472">Membrane</keyword>
<keyword evidence="7" id="KW-0732">Signal</keyword>
<protein>
    <submittedName>
        <fullName evidence="8">Uncharacterized protein</fullName>
    </submittedName>
</protein>
<name>A0A913X6H1_EXADI</name>
<comment type="subcellular location">
    <subcellularLocation>
        <location evidence="1">Membrane</location>
        <topology evidence="1">Single-pass membrane protein</topology>
    </subcellularLocation>
</comment>
<dbReference type="AlphaFoldDB" id="A0A913X6H1"/>
<dbReference type="InterPro" id="IPR051694">
    <property type="entry name" value="Immunoregulatory_rcpt-like"/>
</dbReference>
<sequence>MRPISWLSINFIILSFIALCPSVHNTDNGVVVVKREQDPTNEHGEPDGFGSDYTWTDCRTRYKANLLSQGFCQCPSKKSTYFYFNDQCNSNVDIENLISHAQVCFGGFLEFKYQSRDSPYPVFDLTDTPPSEDVNFKNVKTFHGQCRSKHVFYFDDSIGKLHKTTNFVNIFSLKKEKQFVHLDWRPLSESILDGRLIIIEFTNCTIEVWKPPRSSVSNPCIMFKAQGSLIFPEIDLSTKTAVPSSSTKSPLSLYSASPSSTILSGSPHSTLSTPPSTWLKIPTQTPSATPSPSPSSTSTLQSTSTVLPGILPIKPTSSPNPTSSKSPEAAKNVSSHTGAIVGSVIAVLAVALVVVFVVLICRRRKQKTWRRETGTQHSTNNPTYGRRNTTETIELPQPRNTAKKEDEFEYDYAAMDGDPRSPGYLKSNHSKGNGVYQSLMPDSQQASVYTPLNRENIIVSDQPSEYNKIERPLFKPARPTDPLYNVLQRPDESNDDYLEPGVQICAKEPTSNRDLPINEPVYNVLEGPNDDNDSAPESDMGHMGHYRLDSDGYESTFEMMPVLRTKDDPTYEAPSGPLSESTYQHLDIKSPDDGMYQPLDQASRVIEHSCI</sequence>